<dbReference type="SUPFAM" id="SSF49785">
    <property type="entry name" value="Galactose-binding domain-like"/>
    <property type="match status" value="1"/>
</dbReference>
<evidence type="ECO:0000313" key="7">
    <source>
        <dbReference type="Proteomes" id="UP001431776"/>
    </source>
</evidence>
<comment type="caution">
    <text evidence="6">The sequence shown here is derived from an EMBL/GenBank/DDBJ whole genome shotgun (WGS) entry which is preliminary data.</text>
</comment>
<dbReference type="InterPro" id="IPR008979">
    <property type="entry name" value="Galactose-bd-like_sf"/>
</dbReference>
<dbReference type="GO" id="GO:0004553">
    <property type="term" value="F:hydrolase activity, hydrolyzing O-glycosyl compounds"/>
    <property type="evidence" value="ECO:0007669"/>
    <property type="project" value="InterPro"/>
</dbReference>
<dbReference type="PANTHER" id="PTHR42732">
    <property type="entry name" value="BETA-GALACTOSIDASE"/>
    <property type="match status" value="1"/>
</dbReference>
<dbReference type="Pfam" id="PF00703">
    <property type="entry name" value="Glyco_hydro_2"/>
    <property type="match status" value="1"/>
</dbReference>
<dbReference type="RefSeq" id="WP_349244643.1">
    <property type="nucleotide sequence ID" value="NZ_JASCXX010000009.1"/>
</dbReference>
<dbReference type="Proteomes" id="UP001431776">
    <property type="component" value="Unassembled WGS sequence"/>
</dbReference>
<reference evidence="6" key="1">
    <citation type="submission" date="2023-05" db="EMBL/GenBank/DDBJ databases">
        <title>Anaerotaeda fermentans gen. nov., sp. nov., a novel anaerobic planctomycete of the new family within the order Sedimentisphaerales isolated from Taman Peninsula, Russia.</title>
        <authorList>
            <person name="Khomyakova M.A."/>
            <person name="Merkel A.Y."/>
            <person name="Slobodkin A.I."/>
        </authorList>
    </citation>
    <scope>NUCLEOTIDE SEQUENCE</scope>
    <source>
        <strain evidence="6">M17dextr</strain>
    </source>
</reference>
<evidence type="ECO:0000256" key="3">
    <source>
        <dbReference type="ARBA" id="ARBA00023295"/>
    </source>
</evidence>
<accession>A0AAW6TV65</accession>
<gene>
    <name evidence="6" type="ORF">QJ522_09300</name>
</gene>
<evidence type="ECO:0000313" key="6">
    <source>
        <dbReference type="EMBL" id="MDI6449237.1"/>
    </source>
</evidence>
<dbReference type="Gene3D" id="3.20.20.80">
    <property type="entry name" value="Glycosidases"/>
    <property type="match status" value="1"/>
</dbReference>
<organism evidence="6 7">
    <name type="scientific">Anaerobaca lacustris</name>
    <dbReference type="NCBI Taxonomy" id="3044600"/>
    <lineage>
        <taxon>Bacteria</taxon>
        <taxon>Pseudomonadati</taxon>
        <taxon>Planctomycetota</taxon>
        <taxon>Phycisphaerae</taxon>
        <taxon>Sedimentisphaerales</taxon>
        <taxon>Anaerobacaceae</taxon>
        <taxon>Anaerobaca</taxon>
    </lineage>
</organism>
<keyword evidence="7" id="KW-1185">Reference proteome</keyword>
<dbReference type="Pfam" id="PF02836">
    <property type="entry name" value="Glyco_hydro_2_C"/>
    <property type="match status" value="1"/>
</dbReference>
<evidence type="ECO:0000259" key="5">
    <source>
        <dbReference type="Pfam" id="PF02836"/>
    </source>
</evidence>
<dbReference type="Gene3D" id="2.60.120.260">
    <property type="entry name" value="Galactose-binding domain-like"/>
    <property type="match status" value="1"/>
</dbReference>
<dbReference type="SUPFAM" id="SSF49303">
    <property type="entry name" value="beta-Galactosidase/glucuronidase domain"/>
    <property type="match status" value="1"/>
</dbReference>
<dbReference type="InterPro" id="IPR051913">
    <property type="entry name" value="GH2_Domain-Containing"/>
</dbReference>
<evidence type="ECO:0000256" key="1">
    <source>
        <dbReference type="ARBA" id="ARBA00007401"/>
    </source>
</evidence>
<dbReference type="InterPro" id="IPR006101">
    <property type="entry name" value="Glyco_hydro_2"/>
</dbReference>
<dbReference type="InterPro" id="IPR006103">
    <property type="entry name" value="Glyco_hydro_2_cat"/>
</dbReference>
<dbReference type="GO" id="GO:0005975">
    <property type="term" value="P:carbohydrate metabolic process"/>
    <property type="evidence" value="ECO:0007669"/>
    <property type="project" value="InterPro"/>
</dbReference>
<dbReference type="InterPro" id="IPR013783">
    <property type="entry name" value="Ig-like_fold"/>
</dbReference>
<keyword evidence="3" id="KW-0326">Glycosidase</keyword>
<feature type="domain" description="Glycoside hydrolase family 2 catalytic" evidence="5">
    <location>
        <begin position="305"/>
        <end position="446"/>
    </location>
</feature>
<dbReference type="InterPro" id="IPR036156">
    <property type="entry name" value="Beta-gal/glucu_dom_sf"/>
</dbReference>
<dbReference type="AlphaFoldDB" id="A0AAW6TV65"/>
<keyword evidence="2 6" id="KW-0378">Hydrolase</keyword>
<name>A0AAW6TV65_9BACT</name>
<dbReference type="SUPFAM" id="SSF51445">
    <property type="entry name" value="(Trans)glycosidases"/>
    <property type="match status" value="1"/>
</dbReference>
<comment type="similarity">
    <text evidence="1">Belongs to the glycosyl hydrolase 2 family.</text>
</comment>
<proteinExistence type="inferred from homology"/>
<dbReference type="InterPro" id="IPR017853">
    <property type="entry name" value="GH"/>
</dbReference>
<dbReference type="InterPro" id="IPR006102">
    <property type="entry name" value="Ig-like_GH2"/>
</dbReference>
<evidence type="ECO:0000256" key="2">
    <source>
        <dbReference type="ARBA" id="ARBA00022801"/>
    </source>
</evidence>
<dbReference type="PRINTS" id="PR00132">
    <property type="entry name" value="GLHYDRLASE2"/>
</dbReference>
<sequence>MRTAVVLFGVGVLVSMVGGAPVGASGVTHDGVTTNRRIIDLNGTWQVAEGAMDSIPGRFGHTVLVPGLIDMARPAFAGVGKKSERRQAFWYRRTLTVEGPIPDVAMLKLNKARYGTKVWLNGQLVGEHLPCFTPTYLDVKPHLKGSGQDNELIVRVGADRDALPAGQPTGWDFEKYLYIPGIYDDVALILTSEPFIRNVQVVPDIEAERVRIVAELQSSRSGSCTTVCKVSEAGSGKVVVTVERADVPFSGEGLTRLDITIPLEACRLWSPEDPFLYGLRLSTGGDEVVTRFGMRSFRFDRETGRAILNGKPYLMRGTNVCAYRFFEDAERGDKPWDRDWVRRLHERFKGMHWNSIRYCIGFPPELWYDVADEVGFLIQDEFPIWTLSEDPEKLTAEKIVPEYTEWMRERWNHPCVVIWDAQNESNTPETGKAINAVRHLDLSNRPWDNGWAEPQSEQDCVEAHPYLMIGLFNPAWGSAKVASLKDMVNVSPLPPLNEAQRKLKVPIIINEYAWLWLNRDGTPTCLTEPVYGKLLGPNSTTEERRLLFARYLAAKTEFWRSGRQCAGVLHFCGLGYSRAGDKPRPEGGATSDHFIDLEKLVFEPHFERYVGDAFAPVGVMLDYWGQDLPAGEKHEFEIVVTNDLALEREGNVRLLIRKGDALLARQEKPFRVDALGQKRLSFTQTVPYDPGLYLVMADLAVAGQEPVRSVRDLTVVAK</sequence>
<dbReference type="PANTHER" id="PTHR42732:SF1">
    <property type="entry name" value="BETA-MANNOSIDASE"/>
    <property type="match status" value="1"/>
</dbReference>
<protein>
    <submittedName>
        <fullName evidence="6">Glycoside hydrolase family 2 TIM barrel-domain containing protein</fullName>
    </submittedName>
</protein>
<evidence type="ECO:0000259" key="4">
    <source>
        <dbReference type="Pfam" id="PF00703"/>
    </source>
</evidence>
<dbReference type="EMBL" id="JASCXX010000009">
    <property type="protein sequence ID" value="MDI6449237.1"/>
    <property type="molecule type" value="Genomic_DNA"/>
</dbReference>
<dbReference type="Gene3D" id="2.60.40.10">
    <property type="entry name" value="Immunoglobulins"/>
    <property type="match status" value="1"/>
</dbReference>
<feature type="domain" description="Glycoside hydrolase family 2 immunoglobulin-like beta-sandwich" evidence="4">
    <location>
        <begin position="195"/>
        <end position="295"/>
    </location>
</feature>